<comment type="subcellular location">
    <subcellularLocation>
        <location evidence="7">Cell membrane</location>
        <topology evidence="7">Peripheral membrane protein</topology>
    </subcellularLocation>
    <subcellularLocation>
        <location evidence="1">Membrane</location>
    </subcellularLocation>
</comment>
<keyword evidence="4 7" id="KW-0406">Ion transport</keyword>
<evidence type="ECO:0000256" key="5">
    <source>
        <dbReference type="ARBA" id="ARBA00023136"/>
    </source>
</evidence>
<dbReference type="Pfam" id="PF00213">
    <property type="entry name" value="OSCP"/>
    <property type="match status" value="1"/>
</dbReference>
<keyword evidence="5 7" id="KW-0472">Membrane</keyword>
<reference evidence="8 9" key="1">
    <citation type="journal article" date="2015" name="Nature">
        <title>rRNA introns, odd ribosomes, and small enigmatic genomes across a large radiation of phyla.</title>
        <authorList>
            <person name="Brown C.T."/>
            <person name="Hug L.A."/>
            <person name="Thomas B.C."/>
            <person name="Sharon I."/>
            <person name="Castelle C.J."/>
            <person name="Singh A."/>
            <person name="Wilkins M.J."/>
            <person name="Williams K.H."/>
            <person name="Banfield J.F."/>
        </authorList>
    </citation>
    <scope>NUCLEOTIDE SEQUENCE [LARGE SCALE GENOMIC DNA]</scope>
</reference>
<keyword evidence="3 7" id="KW-0375">Hydrogen ion transport</keyword>
<evidence type="ECO:0000256" key="6">
    <source>
        <dbReference type="ARBA" id="ARBA00023310"/>
    </source>
</evidence>
<keyword evidence="7" id="KW-0139">CF(1)</keyword>
<dbReference type="EMBL" id="LBPY01000018">
    <property type="protein sequence ID" value="KKP65785.1"/>
    <property type="molecule type" value="Genomic_DNA"/>
</dbReference>
<dbReference type="GO" id="GO:0005886">
    <property type="term" value="C:plasma membrane"/>
    <property type="evidence" value="ECO:0007669"/>
    <property type="project" value="UniProtKB-SubCell"/>
</dbReference>
<dbReference type="InterPro" id="IPR020781">
    <property type="entry name" value="ATPase_OSCP/d_CS"/>
</dbReference>
<comment type="function">
    <text evidence="7">This protein is part of the stalk that links CF(0) to CF(1). It either transmits conformational changes from CF(0) to CF(1) or is implicated in proton conduction.</text>
</comment>
<dbReference type="HAMAP" id="MF_01416">
    <property type="entry name" value="ATP_synth_delta_bact"/>
    <property type="match status" value="1"/>
</dbReference>
<comment type="similarity">
    <text evidence="7">Belongs to the ATPase delta chain family.</text>
</comment>
<accession>A0A0G0DRX5</accession>
<evidence type="ECO:0000313" key="9">
    <source>
        <dbReference type="Proteomes" id="UP000034952"/>
    </source>
</evidence>
<gene>
    <name evidence="7" type="primary">atpH</name>
    <name evidence="8" type="ORF">UR64_C0018G0007</name>
</gene>
<evidence type="ECO:0000256" key="7">
    <source>
        <dbReference type="HAMAP-Rule" id="MF_01416"/>
    </source>
</evidence>
<comment type="function">
    <text evidence="7">F(1)F(0) ATP synthase produces ATP from ADP in the presence of a proton or sodium gradient. F-type ATPases consist of two structural domains, F(1) containing the extramembraneous catalytic core and F(0) containing the membrane proton channel, linked together by a central stalk and a peripheral stalk. During catalysis, ATP synthesis in the catalytic domain of F(1) is coupled via a rotary mechanism of the central stalk subunits to proton translocation.</text>
</comment>
<dbReference type="PANTHER" id="PTHR11910">
    <property type="entry name" value="ATP SYNTHASE DELTA CHAIN"/>
    <property type="match status" value="1"/>
</dbReference>
<proteinExistence type="inferred from homology"/>
<dbReference type="Proteomes" id="UP000034952">
    <property type="component" value="Unassembled WGS sequence"/>
</dbReference>
<dbReference type="AlphaFoldDB" id="A0A0G0DRX5"/>
<keyword evidence="6 7" id="KW-0066">ATP synthesis</keyword>
<evidence type="ECO:0000256" key="2">
    <source>
        <dbReference type="ARBA" id="ARBA00022448"/>
    </source>
</evidence>
<evidence type="ECO:0000313" key="8">
    <source>
        <dbReference type="EMBL" id="KKP65785.1"/>
    </source>
</evidence>
<dbReference type="InterPro" id="IPR000711">
    <property type="entry name" value="ATPase_OSCP/dsu"/>
</dbReference>
<keyword evidence="2 7" id="KW-0813">Transport</keyword>
<keyword evidence="7" id="KW-1003">Cell membrane</keyword>
<evidence type="ECO:0000256" key="1">
    <source>
        <dbReference type="ARBA" id="ARBA00004370"/>
    </source>
</evidence>
<name>A0A0G0DRX5_9BACT</name>
<protein>
    <recommendedName>
        <fullName evidence="7">ATP synthase subunit delta</fullName>
    </recommendedName>
    <alternativeName>
        <fullName evidence="7">ATP synthase F(1) sector subunit delta</fullName>
    </alternativeName>
    <alternativeName>
        <fullName evidence="7">F-type ATPase subunit delta</fullName>
        <shortName evidence="7">F-ATPase subunit delta</shortName>
    </alternativeName>
</protein>
<evidence type="ECO:0000256" key="3">
    <source>
        <dbReference type="ARBA" id="ARBA00022781"/>
    </source>
</evidence>
<dbReference type="GO" id="GO:0045259">
    <property type="term" value="C:proton-transporting ATP synthase complex"/>
    <property type="evidence" value="ECO:0007669"/>
    <property type="project" value="UniProtKB-KW"/>
</dbReference>
<dbReference type="GO" id="GO:0046933">
    <property type="term" value="F:proton-transporting ATP synthase activity, rotational mechanism"/>
    <property type="evidence" value="ECO:0007669"/>
    <property type="project" value="UniProtKB-UniRule"/>
</dbReference>
<dbReference type="PROSITE" id="PS00389">
    <property type="entry name" value="ATPASE_DELTA"/>
    <property type="match status" value="1"/>
</dbReference>
<organism evidence="8 9">
    <name type="scientific">Candidatus Nomurabacteria bacterium GW2011_GWE1_35_16</name>
    <dbReference type="NCBI Taxonomy" id="1618761"/>
    <lineage>
        <taxon>Bacteria</taxon>
        <taxon>Candidatus Nomuraibacteriota</taxon>
    </lineage>
</organism>
<evidence type="ECO:0000256" key="4">
    <source>
        <dbReference type="ARBA" id="ARBA00023065"/>
    </source>
</evidence>
<sequence length="135" mass="15081">MASISIKNLASAIYESSQDKEGADLESAILKCATYLKNKNLLGKKEEILKALQKIVNKDNGIINAKVSTEIEIKVGAKKEIEEFIKKRYKAKEVILEEKIDPKLLGGIKIEIGDEIIDATLANKIHQLQDYLIKN</sequence>
<comment type="caution">
    <text evidence="8">The sequence shown here is derived from an EMBL/GenBank/DDBJ whole genome shotgun (WGS) entry which is preliminary data.</text>
</comment>